<organism evidence="2 3">
    <name type="scientific">Striga asiatica</name>
    <name type="common">Asiatic witchweed</name>
    <name type="synonym">Buchnera asiatica</name>
    <dbReference type="NCBI Taxonomy" id="4170"/>
    <lineage>
        <taxon>Eukaryota</taxon>
        <taxon>Viridiplantae</taxon>
        <taxon>Streptophyta</taxon>
        <taxon>Embryophyta</taxon>
        <taxon>Tracheophyta</taxon>
        <taxon>Spermatophyta</taxon>
        <taxon>Magnoliopsida</taxon>
        <taxon>eudicotyledons</taxon>
        <taxon>Gunneridae</taxon>
        <taxon>Pentapetalae</taxon>
        <taxon>asterids</taxon>
        <taxon>lamiids</taxon>
        <taxon>Lamiales</taxon>
        <taxon>Orobanchaceae</taxon>
        <taxon>Buchnereae</taxon>
        <taxon>Striga</taxon>
    </lineage>
</organism>
<feature type="region of interest" description="Disordered" evidence="1">
    <location>
        <begin position="1"/>
        <end position="126"/>
    </location>
</feature>
<feature type="compositionally biased region" description="Basic and acidic residues" evidence="1">
    <location>
        <begin position="112"/>
        <end position="125"/>
    </location>
</feature>
<dbReference type="EMBL" id="BKCP01011181">
    <property type="protein sequence ID" value="GER54472.1"/>
    <property type="molecule type" value="Genomic_DNA"/>
</dbReference>
<keyword evidence="2" id="KW-0648">Protein biosynthesis</keyword>
<evidence type="ECO:0000256" key="1">
    <source>
        <dbReference type="SAM" id="MobiDB-lite"/>
    </source>
</evidence>
<evidence type="ECO:0000313" key="2">
    <source>
        <dbReference type="EMBL" id="GER54472.1"/>
    </source>
</evidence>
<feature type="compositionally biased region" description="Polar residues" evidence="1">
    <location>
        <begin position="27"/>
        <end position="37"/>
    </location>
</feature>
<keyword evidence="2" id="KW-0396">Initiation factor</keyword>
<feature type="compositionally biased region" description="Basic residues" evidence="1">
    <location>
        <begin position="53"/>
        <end position="62"/>
    </location>
</feature>
<feature type="compositionally biased region" description="Low complexity" evidence="1">
    <location>
        <begin position="163"/>
        <end position="174"/>
    </location>
</feature>
<dbReference type="GO" id="GO:0003743">
    <property type="term" value="F:translation initiation factor activity"/>
    <property type="evidence" value="ECO:0007669"/>
    <property type="project" value="UniProtKB-KW"/>
</dbReference>
<feature type="compositionally biased region" description="Basic and acidic residues" evidence="1">
    <location>
        <begin position="175"/>
        <end position="188"/>
    </location>
</feature>
<comment type="caution">
    <text evidence="2">The sequence shown here is derived from an EMBL/GenBank/DDBJ whole genome shotgun (WGS) entry which is preliminary data.</text>
</comment>
<dbReference type="AlphaFoldDB" id="A0A5A7RAH8"/>
<feature type="compositionally biased region" description="Basic and acidic residues" evidence="1">
    <location>
        <begin position="38"/>
        <end position="52"/>
    </location>
</feature>
<gene>
    <name evidence="2" type="ORF">STAS_32068</name>
</gene>
<reference evidence="3" key="1">
    <citation type="journal article" date="2019" name="Curr. Biol.">
        <title>Genome Sequence of Striga asiatica Provides Insight into the Evolution of Plant Parasitism.</title>
        <authorList>
            <person name="Yoshida S."/>
            <person name="Kim S."/>
            <person name="Wafula E.K."/>
            <person name="Tanskanen J."/>
            <person name="Kim Y.M."/>
            <person name="Honaas L."/>
            <person name="Yang Z."/>
            <person name="Spallek T."/>
            <person name="Conn C.E."/>
            <person name="Ichihashi Y."/>
            <person name="Cheong K."/>
            <person name="Cui S."/>
            <person name="Der J.P."/>
            <person name="Gundlach H."/>
            <person name="Jiao Y."/>
            <person name="Hori C."/>
            <person name="Ishida J.K."/>
            <person name="Kasahara H."/>
            <person name="Kiba T."/>
            <person name="Kim M.S."/>
            <person name="Koo N."/>
            <person name="Laohavisit A."/>
            <person name="Lee Y.H."/>
            <person name="Lumba S."/>
            <person name="McCourt P."/>
            <person name="Mortimer J.C."/>
            <person name="Mutuku J.M."/>
            <person name="Nomura T."/>
            <person name="Sasaki-Sekimoto Y."/>
            <person name="Seto Y."/>
            <person name="Wang Y."/>
            <person name="Wakatake T."/>
            <person name="Sakakibara H."/>
            <person name="Demura T."/>
            <person name="Yamaguchi S."/>
            <person name="Yoneyama K."/>
            <person name="Manabe R.I."/>
            <person name="Nelson D.C."/>
            <person name="Schulman A.H."/>
            <person name="Timko M.P."/>
            <person name="dePamphilis C.W."/>
            <person name="Choi D."/>
            <person name="Shirasu K."/>
        </authorList>
    </citation>
    <scope>NUCLEOTIDE SEQUENCE [LARGE SCALE GENOMIC DNA]</scope>
    <source>
        <strain evidence="3">cv. UVA1</strain>
    </source>
</reference>
<protein>
    <submittedName>
        <fullName evidence="2">Eukaryotic translation initiation factor 3subunit C</fullName>
    </submittedName>
</protein>
<name>A0A5A7RAH8_STRAF</name>
<keyword evidence="3" id="KW-1185">Reference proteome</keyword>
<feature type="region of interest" description="Disordered" evidence="1">
    <location>
        <begin position="139"/>
        <end position="205"/>
    </location>
</feature>
<evidence type="ECO:0000313" key="3">
    <source>
        <dbReference type="Proteomes" id="UP000325081"/>
    </source>
</evidence>
<sequence length="205" mass="22686">MLRGLAKAARGSNTRGVGTRHAARGSCVTTCAGTESARQGRDNDATRGSRWEAHKRRKRKNGGWREEPDRRRRERDGVGVRVNRGQVKEPGGAQGEDHAPRPATDEQWGSTRDPRTRRPKAREEYACEEVASTRNAYRHAGGCGNARRTAGGCMGRDARGLASMSPRRTRSTTPPRDEQRDLGRKAENAWDAWGAIEPITSKDKD</sequence>
<accession>A0A5A7RAH8</accession>
<proteinExistence type="predicted"/>
<feature type="compositionally biased region" description="Basic and acidic residues" evidence="1">
    <location>
        <begin position="63"/>
        <end position="78"/>
    </location>
</feature>
<dbReference type="Proteomes" id="UP000325081">
    <property type="component" value="Unassembled WGS sequence"/>
</dbReference>
<feature type="compositionally biased region" description="Basic and acidic residues" evidence="1">
    <location>
        <begin position="95"/>
        <end position="104"/>
    </location>
</feature>